<dbReference type="SMART" id="SM00530">
    <property type="entry name" value="HTH_XRE"/>
    <property type="match status" value="1"/>
</dbReference>
<evidence type="ECO:0000313" key="3">
    <source>
        <dbReference type="Proteomes" id="UP000198748"/>
    </source>
</evidence>
<dbReference type="PROSITE" id="PS50943">
    <property type="entry name" value="HTH_CROC1"/>
    <property type="match status" value="1"/>
</dbReference>
<protein>
    <submittedName>
        <fullName evidence="2">DNA-binding transcriptional regulator, XRE-family HTH domain</fullName>
    </submittedName>
</protein>
<dbReference type="Gene3D" id="1.10.260.40">
    <property type="entry name" value="lambda repressor-like DNA-binding domains"/>
    <property type="match status" value="1"/>
</dbReference>
<dbReference type="EMBL" id="FNAN01000007">
    <property type="protein sequence ID" value="SDE87107.1"/>
    <property type="molecule type" value="Genomic_DNA"/>
</dbReference>
<dbReference type="AlphaFoldDB" id="A0A1G7GG52"/>
<keyword evidence="3" id="KW-1185">Reference proteome</keyword>
<dbReference type="InterPro" id="IPR010982">
    <property type="entry name" value="Lambda_DNA-bd_dom_sf"/>
</dbReference>
<dbReference type="STRING" id="659014.SAMN04487996_107243"/>
<accession>A0A1G7GG52</accession>
<dbReference type="GO" id="GO:0003677">
    <property type="term" value="F:DNA binding"/>
    <property type="evidence" value="ECO:0007669"/>
    <property type="project" value="UniProtKB-KW"/>
</dbReference>
<dbReference type="InterPro" id="IPR001387">
    <property type="entry name" value="Cro/C1-type_HTH"/>
</dbReference>
<keyword evidence="2" id="KW-0238">DNA-binding</keyword>
<name>A0A1G7GG52_9BACT</name>
<gene>
    <name evidence="2" type="ORF">SAMN04487996_107243</name>
</gene>
<evidence type="ECO:0000313" key="2">
    <source>
        <dbReference type="EMBL" id="SDE87107.1"/>
    </source>
</evidence>
<dbReference type="Proteomes" id="UP000198748">
    <property type="component" value="Unassembled WGS sequence"/>
</dbReference>
<proteinExistence type="predicted"/>
<organism evidence="2 3">
    <name type="scientific">Dyadobacter soli</name>
    <dbReference type="NCBI Taxonomy" id="659014"/>
    <lineage>
        <taxon>Bacteria</taxon>
        <taxon>Pseudomonadati</taxon>
        <taxon>Bacteroidota</taxon>
        <taxon>Cytophagia</taxon>
        <taxon>Cytophagales</taxon>
        <taxon>Spirosomataceae</taxon>
        <taxon>Dyadobacter</taxon>
    </lineage>
</organism>
<sequence>MEISNKIPMNRDELGSFIALRRQDLGLRQEDVAEMAGLTAKTLYTIERGKGNPSLHSLEKLLDVLGLSINLTIKMTGNERAGLQ</sequence>
<dbReference type="SUPFAM" id="SSF47413">
    <property type="entry name" value="lambda repressor-like DNA-binding domains"/>
    <property type="match status" value="1"/>
</dbReference>
<reference evidence="3" key="1">
    <citation type="submission" date="2016-10" db="EMBL/GenBank/DDBJ databases">
        <authorList>
            <person name="Varghese N."/>
            <person name="Submissions S."/>
        </authorList>
    </citation>
    <scope>NUCLEOTIDE SEQUENCE [LARGE SCALE GENOMIC DNA]</scope>
    <source>
        <strain evidence="3">DSM 25329</strain>
    </source>
</reference>
<dbReference type="RefSeq" id="WP_229212688.1">
    <property type="nucleotide sequence ID" value="NZ_FNAN01000007.1"/>
</dbReference>
<dbReference type="CDD" id="cd00093">
    <property type="entry name" value="HTH_XRE"/>
    <property type="match status" value="1"/>
</dbReference>
<feature type="domain" description="HTH cro/C1-type" evidence="1">
    <location>
        <begin position="18"/>
        <end position="72"/>
    </location>
</feature>
<evidence type="ECO:0000259" key="1">
    <source>
        <dbReference type="PROSITE" id="PS50943"/>
    </source>
</evidence>
<dbReference type="Pfam" id="PF01381">
    <property type="entry name" value="HTH_3"/>
    <property type="match status" value="1"/>
</dbReference>